<sequence>MSTTAELPVPPATPDPVAPLLEVRDLHTWFDTPRGMVRAVDGVSFTLRRGASIGIVGESGSGKTVLSRSIMNLLPRKAAVPASGEVLFEGRDLRPLSSKQMRSYWGPQMAMVFQDPMTSLNGVVKIGRQITESLRQHLDLSRQDADAEAVRLLTSVGIPAPERRLREYPHQLSGGMRQRVTIAIALACGPKLLMADEPTTALDVTVQAQILDLLARQQAERSMGMVLVTHDLGVVANRTDDIAVMYAGQIVEKASTKALFRTMRHPYTEALMRCIPRVENPSHTRLDAIPGRPPDLAALPSGCRFAPRCRYAQPECLTENPPLFSDEPGHEYRCFFPVGTAAGAEALERNERAGSTAAGTTMDLLTKASA</sequence>
<dbReference type="InterPro" id="IPR013563">
    <property type="entry name" value="Oligopep_ABC_C"/>
</dbReference>
<dbReference type="PROSITE" id="PS00211">
    <property type="entry name" value="ABC_TRANSPORTER_1"/>
    <property type="match status" value="1"/>
</dbReference>
<dbReference type="Gene3D" id="3.40.50.300">
    <property type="entry name" value="P-loop containing nucleotide triphosphate hydrolases"/>
    <property type="match status" value="1"/>
</dbReference>
<evidence type="ECO:0000256" key="6">
    <source>
        <dbReference type="ARBA" id="ARBA00022840"/>
    </source>
</evidence>
<evidence type="ECO:0000256" key="4">
    <source>
        <dbReference type="ARBA" id="ARBA00022475"/>
    </source>
</evidence>
<evidence type="ECO:0000256" key="7">
    <source>
        <dbReference type="ARBA" id="ARBA00023136"/>
    </source>
</evidence>
<dbReference type="InterPro" id="IPR003593">
    <property type="entry name" value="AAA+_ATPase"/>
</dbReference>
<evidence type="ECO:0000313" key="9">
    <source>
        <dbReference type="EMBL" id="CCG03705.1"/>
    </source>
</evidence>
<reference evidence="10" key="2">
    <citation type="submission" date="2012-02" db="EMBL/GenBank/DDBJ databases">
        <title>Complete genome sequence of Blastococcus saxobsidens strain DD2.</title>
        <authorList>
            <person name="Genoscope."/>
        </authorList>
    </citation>
    <scope>NUCLEOTIDE SEQUENCE [LARGE SCALE GENOMIC DNA]</scope>
    <source>
        <strain evidence="10">DD2</strain>
    </source>
</reference>
<dbReference type="OrthoDB" id="8036461at2"/>
<dbReference type="GO" id="GO:0016887">
    <property type="term" value="F:ATP hydrolysis activity"/>
    <property type="evidence" value="ECO:0007669"/>
    <property type="project" value="InterPro"/>
</dbReference>
<dbReference type="InterPro" id="IPR050388">
    <property type="entry name" value="ABC_Ni/Peptide_Import"/>
</dbReference>
<dbReference type="eggNOG" id="COG0444">
    <property type="taxonomic scope" value="Bacteria"/>
</dbReference>
<comment type="subcellular location">
    <subcellularLocation>
        <location evidence="1">Cell membrane</location>
        <topology evidence="1">Peripheral membrane protein</topology>
    </subcellularLocation>
</comment>
<dbReference type="GO" id="GO:0005524">
    <property type="term" value="F:ATP binding"/>
    <property type="evidence" value="ECO:0007669"/>
    <property type="project" value="UniProtKB-KW"/>
</dbReference>
<comment type="similarity">
    <text evidence="2">Belongs to the ABC transporter superfamily.</text>
</comment>
<evidence type="ECO:0000256" key="2">
    <source>
        <dbReference type="ARBA" id="ARBA00005417"/>
    </source>
</evidence>
<dbReference type="NCBIfam" id="TIGR01727">
    <property type="entry name" value="oligo_HPY"/>
    <property type="match status" value="1"/>
</dbReference>
<evidence type="ECO:0000259" key="8">
    <source>
        <dbReference type="PROSITE" id="PS50893"/>
    </source>
</evidence>
<dbReference type="EMBL" id="FO117623">
    <property type="protein sequence ID" value="CCG03705.1"/>
    <property type="molecule type" value="Genomic_DNA"/>
</dbReference>
<dbReference type="Proteomes" id="UP000007517">
    <property type="component" value="Chromosome"/>
</dbReference>
<keyword evidence="3" id="KW-0813">Transport</keyword>
<dbReference type="RefSeq" id="WP_014376588.1">
    <property type="nucleotide sequence ID" value="NC_016943.1"/>
</dbReference>
<name>H6RKT9_BLASD</name>
<dbReference type="HOGENOM" id="CLU_000604_1_23_11"/>
<dbReference type="InterPro" id="IPR027417">
    <property type="entry name" value="P-loop_NTPase"/>
</dbReference>
<evidence type="ECO:0000256" key="5">
    <source>
        <dbReference type="ARBA" id="ARBA00022741"/>
    </source>
</evidence>
<keyword evidence="5" id="KW-0547">Nucleotide-binding</keyword>
<keyword evidence="4" id="KW-1003">Cell membrane</keyword>
<dbReference type="GO" id="GO:0005886">
    <property type="term" value="C:plasma membrane"/>
    <property type="evidence" value="ECO:0007669"/>
    <property type="project" value="UniProtKB-SubCell"/>
</dbReference>
<evidence type="ECO:0000256" key="3">
    <source>
        <dbReference type="ARBA" id="ARBA00022448"/>
    </source>
</evidence>
<protein>
    <submittedName>
        <fullName evidence="9">Oligopeptide transport protein (ABC superfamily, ATP-binding protein)</fullName>
        <ecNumber evidence="9">3.6.3.-</ecNumber>
    </submittedName>
</protein>
<dbReference type="CDD" id="cd03257">
    <property type="entry name" value="ABC_NikE_OppD_transporters"/>
    <property type="match status" value="1"/>
</dbReference>
<dbReference type="GO" id="GO:0015833">
    <property type="term" value="P:peptide transport"/>
    <property type="evidence" value="ECO:0007669"/>
    <property type="project" value="InterPro"/>
</dbReference>
<keyword evidence="7" id="KW-0472">Membrane</keyword>
<organism evidence="9 10">
    <name type="scientific">Blastococcus saxobsidens (strain DD2)</name>
    <dbReference type="NCBI Taxonomy" id="1146883"/>
    <lineage>
        <taxon>Bacteria</taxon>
        <taxon>Bacillati</taxon>
        <taxon>Actinomycetota</taxon>
        <taxon>Actinomycetes</taxon>
        <taxon>Geodermatophilales</taxon>
        <taxon>Geodermatophilaceae</taxon>
        <taxon>Blastococcus</taxon>
    </lineage>
</organism>
<keyword evidence="10" id="KW-1185">Reference proteome</keyword>
<keyword evidence="6 9" id="KW-0067">ATP-binding</keyword>
<feature type="domain" description="ABC transporter" evidence="8">
    <location>
        <begin position="21"/>
        <end position="272"/>
    </location>
</feature>
<gene>
    <name evidence="9" type="primary">oppD2</name>
    <name evidence="9" type="ordered locus">BLASA_2834</name>
</gene>
<dbReference type="FunFam" id="3.40.50.300:FF:000016">
    <property type="entry name" value="Oligopeptide ABC transporter ATP-binding component"/>
    <property type="match status" value="1"/>
</dbReference>
<dbReference type="InterPro" id="IPR017871">
    <property type="entry name" value="ABC_transporter-like_CS"/>
</dbReference>
<dbReference type="PROSITE" id="PS50893">
    <property type="entry name" value="ABC_TRANSPORTER_2"/>
    <property type="match status" value="1"/>
</dbReference>
<dbReference type="InterPro" id="IPR003439">
    <property type="entry name" value="ABC_transporter-like_ATP-bd"/>
</dbReference>
<evidence type="ECO:0000256" key="1">
    <source>
        <dbReference type="ARBA" id="ARBA00004202"/>
    </source>
</evidence>
<dbReference type="PANTHER" id="PTHR43297">
    <property type="entry name" value="OLIGOPEPTIDE TRANSPORT ATP-BINDING PROTEIN APPD"/>
    <property type="match status" value="1"/>
</dbReference>
<evidence type="ECO:0000313" key="10">
    <source>
        <dbReference type="Proteomes" id="UP000007517"/>
    </source>
</evidence>
<dbReference type="KEGG" id="bsd:BLASA_2834"/>
<dbReference type="EC" id="3.6.3.-" evidence="9"/>
<dbReference type="AlphaFoldDB" id="H6RKT9"/>
<dbReference type="SUPFAM" id="SSF52540">
    <property type="entry name" value="P-loop containing nucleoside triphosphate hydrolases"/>
    <property type="match status" value="1"/>
</dbReference>
<dbReference type="Pfam" id="PF08352">
    <property type="entry name" value="oligo_HPY"/>
    <property type="match status" value="1"/>
</dbReference>
<dbReference type="STRING" id="1146883.BLASA_2834"/>
<proteinExistence type="inferred from homology"/>
<dbReference type="SMART" id="SM00382">
    <property type="entry name" value="AAA"/>
    <property type="match status" value="1"/>
</dbReference>
<accession>H6RKT9</accession>
<dbReference type="PANTHER" id="PTHR43297:SF2">
    <property type="entry name" value="DIPEPTIDE TRANSPORT ATP-BINDING PROTEIN DPPD"/>
    <property type="match status" value="1"/>
</dbReference>
<keyword evidence="9" id="KW-0378">Hydrolase</keyword>
<reference evidence="9 10" key="1">
    <citation type="journal article" date="2012" name="J. Bacteriol.">
        <title>Genome Sequence of Blastococcus saxobsidens DD2, a Stone-Inhabiting Bacterium.</title>
        <authorList>
            <person name="Chouaia B."/>
            <person name="Crotti E."/>
            <person name="Brusetti L."/>
            <person name="Daffonchio D."/>
            <person name="Essoussi I."/>
            <person name="Nouioui I."/>
            <person name="Sbissi I."/>
            <person name="Ghodhbane-Gtari F."/>
            <person name="Gtari M."/>
            <person name="Vacherie B."/>
            <person name="Barbe V."/>
            <person name="Medigue C."/>
            <person name="Gury J."/>
            <person name="Pujic P."/>
            <person name="Normand P."/>
        </authorList>
    </citation>
    <scope>NUCLEOTIDE SEQUENCE [LARGE SCALE GENOMIC DNA]</scope>
    <source>
        <strain evidence="9 10">DD2</strain>
    </source>
</reference>
<dbReference type="Pfam" id="PF00005">
    <property type="entry name" value="ABC_tran"/>
    <property type="match status" value="1"/>
</dbReference>